<feature type="region of interest" description="Disordered" evidence="1">
    <location>
        <begin position="66"/>
        <end position="88"/>
    </location>
</feature>
<organism evidence="2 3">
    <name type="scientific">Tsukamurella soli</name>
    <dbReference type="NCBI Taxonomy" id="644556"/>
    <lineage>
        <taxon>Bacteria</taxon>
        <taxon>Bacillati</taxon>
        <taxon>Actinomycetota</taxon>
        <taxon>Actinomycetes</taxon>
        <taxon>Mycobacteriales</taxon>
        <taxon>Tsukamurellaceae</taxon>
        <taxon>Tsukamurella</taxon>
    </lineage>
</organism>
<evidence type="ECO:0000256" key="1">
    <source>
        <dbReference type="SAM" id="MobiDB-lite"/>
    </source>
</evidence>
<comment type="caution">
    <text evidence="2">The sequence shown here is derived from an EMBL/GenBank/DDBJ whole genome shotgun (WGS) entry which is preliminary data.</text>
</comment>
<sequence>MWWIAIALPVALALWMLLEKDPVDYRAQEMRRAVAARGADRAAAARRVRWARRRLAWSAQTQAAARALHRGPARGSGRRSEHGLAGAH</sequence>
<reference evidence="3" key="1">
    <citation type="journal article" date="2019" name="Int. J. Syst. Evol. Microbiol.">
        <title>The Global Catalogue of Microorganisms (GCM) 10K type strain sequencing project: providing services to taxonomists for standard genome sequencing and annotation.</title>
        <authorList>
            <consortium name="The Broad Institute Genomics Platform"/>
            <consortium name="The Broad Institute Genome Sequencing Center for Infectious Disease"/>
            <person name="Wu L."/>
            <person name="Ma J."/>
        </authorList>
    </citation>
    <scope>NUCLEOTIDE SEQUENCE [LARGE SCALE GENOMIC DNA]</scope>
    <source>
        <strain evidence="3">JCM 17688</strain>
    </source>
</reference>
<name>A0ABP8KIF0_9ACTN</name>
<proteinExistence type="predicted"/>
<evidence type="ECO:0000313" key="2">
    <source>
        <dbReference type="EMBL" id="GAA4407361.1"/>
    </source>
</evidence>
<dbReference type="RefSeq" id="WP_345001728.1">
    <property type="nucleotide sequence ID" value="NZ_BAABFR010000177.1"/>
</dbReference>
<keyword evidence="3" id="KW-1185">Reference proteome</keyword>
<accession>A0ABP8KIF0</accession>
<protein>
    <submittedName>
        <fullName evidence="2">Uncharacterized protein</fullName>
    </submittedName>
</protein>
<gene>
    <name evidence="2" type="ORF">GCM10023147_51340</name>
</gene>
<dbReference type="Proteomes" id="UP001500635">
    <property type="component" value="Unassembled WGS sequence"/>
</dbReference>
<evidence type="ECO:0000313" key="3">
    <source>
        <dbReference type="Proteomes" id="UP001500635"/>
    </source>
</evidence>
<dbReference type="EMBL" id="BAABFR010000177">
    <property type="protein sequence ID" value="GAA4407361.1"/>
    <property type="molecule type" value="Genomic_DNA"/>
</dbReference>